<feature type="compositionally biased region" description="Polar residues" evidence="1">
    <location>
        <begin position="386"/>
        <end position="395"/>
    </location>
</feature>
<evidence type="ECO:0000313" key="3">
    <source>
        <dbReference type="EMBL" id="PLW16153.1"/>
    </source>
</evidence>
<name>A0A2N5SSC4_9BASI</name>
<comment type="caution">
    <text evidence="3">The sequence shown here is derived from an EMBL/GenBank/DDBJ whole genome shotgun (WGS) entry which is preliminary data.</text>
</comment>
<feature type="compositionally biased region" description="Polar residues" evidence="1">
    <location>
        <begin position="540"/>
        <end position="552"/>
    </location>
</feature>
<sequence length="585" mass="64657">MAQLPRRVRSSQLLSPEPMLEGGRPTGTLLVAEVRRLSRARTMGIGTTARSRPTEKPTVTTTNNGGNTLNSPHLPSAPSNQKHPKSMPEDDSSSETSSELDIQHTPTAQSRIHSLLYAGSHSPTSRPSPAAKARGQLLVDRGASVPEVPEELLSNTHHGQMPSSFANLLALHNALEKALLLHLATQGANAAMTIVDPSPQATCSPQRTPPEPSSRDERMKTPEPAAQRSRRALTPEQEEDTIKTFRLESLVSWPVIKPIVERGSGKNFGERELAQLLWLWQNDPDEHLPEEQKTRAGKRKADSSHANLQQDQNSAPQADVGEAKEQVGMGFIISRIRSLDPCTSLETKRLRYTYGLGLEIKARENRPMPSYSLQSPGKTNEYLESPSRSYTSTEYKQPRKSPNKIKAKDVMNLVALWSSKSVDRKAEVARRLRSYWLSRSQDLPQKTVSSPAVLQRISIPLGNLPKLEQALHTQLVHHPFNRPTSASTSHPTPHSRPDLKRHRLDLTRNSEPTHPSPPKRSKVDSHPCAPSSKVPAHTGPHNTLLSHSSPGSIQHRALSLLERIKAKEEKQAILVQQPSPTTKSH</sequence>
<feature type="region of interest" description="Disordered" evidence="1">
    <location>
        <begin position="479"/>
        <end position="553"/>
    </location>
</feature>
<dbReference type="Proteomes" id="UP000235388">
    <property type="component" value="Unassembled WGS sequence"/>
</dbReference>
<keyword evidence="4" id="KW-1185">Reference proteome</keyword>
<reference evidence="4 5" key="1">
    <citation type="submission" date="2017-11" db="EMBL/GenBank/DDBJ databases">
        <title>De novo assembly and phasing of dikaryotic genomes from two isolates of Puccinia coronata f. sp. avenae, the causal agent of oat crown rust.</title>
        <authorList>
            <person name="Miller M.E."/>
            <person name="Zhang Y."/>
            <person name="Omidvar V."/>
            <person name="Sperschneider J."/>
            <person name="Schwessinger B."/>
            <person name="Raley C."/>
            <person name="Palmer J.M."/>
            <person name="Garnica D."/>
            <person name="Upadhyaya N."/>
            <person name="Rathjen J."/>
            <person name="Taylor J.M."/>
            <person name="Park R.F."/>
            <person name="Dodds P.N."/>
            <person name="Hirsch C.D."/>
            <person name="Kianian S.F."/>
            <person name="Figueroa M."/>
        </authorList>
    </citation>
    <scope>NUCLEOTIDE SEQUENCE [LARGE SCALE GENOMIC DNA]</scope>
    <source>
        <strain evidence="2">12NC29</strain>
        <strain evidence="3">12SD80</strain>
    </source>
</reference>
<feature type="compositionally biased region" description="Polar residues" evidence="1">
    <location>
        <begin position="304"/>
        <end position="316"/>
    </location>
</feature>
<feature type="compositionally biased region" description="Low complexity" evidence="1">
    <location>
        <begin position="60"/>
        <end position="70"/>
    </location>
</feature>
<evidence type="ECO:0000256" key="1">
    <source>
        <dbReference type="SAM" id="MobiDB-lite"/>
    </source>
</evidence>
<feature type="compositionally biased region" description="Basic and acidic residues" evidence="1">
    <location>
        <begin position="288"/>
        <end position="303"/>
    </location>
</feature>
<dbReference type="EMBL" id="PGCI01000779">
    <property type="protein sequence ID" value="PLW16153.1"/>
    <property type="molecule type" value="Genomic_DNA"/>
</dbReference>
<feature type="region of interest" description="Disordered" evidence="1">
    <location>
        <begin position="196"/>
        <end position="240"/>
    </location>
</feature>
<gene>
    <name evidence="2" type="ORF">PCANC_26171</name>
    <name evidence="3" type="ORF">PCASD_15857</name>
</gene>
<feature type="region of interest" description="Disordered" evidence="1">
    <location>
        <begin position="288"/>
        <end position="320"/>
    </location>
</feature>
<dbReference type="AlphaFoldDB" id="A0A2N5SSC4"/>
<feature type="compositionally biased region" description="Low complexity" evidence="1">
    <location>
        <begin position="482"/>
        <end position="492"/>
    </location>
</feature>
<organism evidence="3 5">
    <name type="scientific">Puccinia coronata f. sp. avenae</name>
    <dbReference type="NCBI Taxonomy" id="200324"/>
    <lineage>
        <taxon>Eukaryota</taxon>
        <taxon>Fungi</taxon>
        <taxon>Dikarya</taxon>
        <taxon>Basidiomycota</taxon>
        <taxon>Pucciniomycotina</taxon>
        <taxon>Pucciniomycetes</taxon>
        <taxon>Pucciniales</taxon>
        <taxon>Pucciniaceae</taxon>
        <taxon>Puccinia</taxon>
    </lineage>
</organism>
<feature type="compositionally biased region" description="Polar residues" evidence="1">
    <location>
        <begin position="71"/>
        <end position="81"/>
    </location>
</feature>
<dbReference type="OrthoDB" id="3366139at2759"/>
<feature type="region of interest" description="Disordered" evidence="1">
    <location>
        <begin position="367"/>
        <end position="402"/>
    </location>
</feature>
<evidence type="ECO:0000313" key="4">
    <source>
        <dbReference type="Proteomes" id="UP000235388"/>
    </source>
</evidence>
<evidence type="ECO:0000313" key="5">
    <source>
        <dbReference type="Proteomes" id="UP000235392"/>
    </source>
</evidence>
<proteinExistence type="predicted"/>
<dbReference type="Proteomes" id="UP000235392">
    <property type="component" value="Unassembled WGS sequence"/>
</dbReference>
<accession>A0A2N5SSC4</accession>
<protein>
    <submittedName>
        <fullName evidence="3">Uncharacterized protein</fullName>
    </submittedName>
</protein>
<feature type="region of interest" description="Disordered" evidence="1">
    <location>
        <begin position="1"/>
        <end position="106"/>
    </location>
</feature>
<dbReference type="EMBL" id="PGCJ01001346">
    <property type="protein sequence ID" value="PLW06156.1"/>
    <property type="molecule type" value="Genomic_DNA"/>
</dbReference>
<evidence type="ECO:0000313" key="2">
    <source>
        <dbReference type="EMBL" id="PLW06156.1"/>
    </source>
</evidence>